<evidence type="ECO:0000313" key="9">
    <source>
        <dbReference type="Proteomes" id="UP001497600"/>
    </source>
</evidence>
<dbReference type="PROSITE" id="PS00036">
    <property type="entry name" value="BZIP_BASIC"/>
    <property type="match status" value="1"/>
</dbReference>
<feature type="region of interest" description="Disordered" evidence="6">
    <location>
        <begin position="268"/>
        <end position="317"/>
    </location>
</feature>
<accession>A0ABP0EL86</accession>
<keyword evidence="3" id="KW-0238">DNA-binding</keyword>
<feature type="region of interest" description="Disordered" evidence="6">
    <location>
        <begin position="353"/>
        <end position="382"/>
    </location>
</feature>
<dbReference type="CDD" id="cd14705">
    <property type="entry name" value="bZIP_Zip1"/>
    <property type="match status" value="1"/>
</dbReference>
<evidence type="ECO:0000259" key="7">
    <source>
        <dbReference type="PROSITE" id="PS50217"/>
    </source>
</evidence>
<evidence type="ECO:0000256" key="6">
    <source>
        <dbReference type="SAM" id="MobiDB-lite"/>
    </source>
</evidence>
<dbReference type="PROSITE" id="PS50217">
    <property type="entry name" value="BZIP"/>
    <property type="match status" value="1"/>
</dbReference>
<dbReference type="EMBL" id="OZ004260">
    <property type="protein sequence ID" value="CAK7920703.1"/>
    <property type="molecule type" value="Genomic_DNA"/>
</dbReference>
<feature type="compositionally biased region" description="Basic and acidic residues" evidence="6">
    <location>
        <begin position="354"/>
        <end position="365"/>
    </location>
</feature>
<gene>
    <name evidence="8" type="ORF">CAAN4_H05380</name>
</gene>
<proteinExistence type="predicted"/>
<feature type="compositionally biased region" description="Polar residues" evidence="6">
    <location>
        <begin position="368"/>
        <end position="382"/>
    </location>
</feature>
<sequence length="382" mass="42585">MSHHIHDRDQGTSSALLEQLVYIDNFMTNTSEDTPNLDVDGQLSLDLAAFADDSFIFPDSEKPKKDKDNDDEHEHDNLGFGHHFIPQEQNENQNHLQNQSSNNSNINELNLSNLLDKPSSLLHNHHEPFSIHETNSNNKSNNNHNNHNNHNNSNSNSVNIAELPKVPVPPGAQSSLVAAGLSQNQIDLLAALVAQHQHTAPIVNKAPTSTNSFANTPEFDSMSPVRQHNHISTFTDGNDSFKFEEVTPSSTTSSSNSSIRVKVESPNNLSSFNVPFNHKRAGSVDGSDGLPSSDLDKRRRNTAASARFRIKKKQKEKEMEQTIVSLNDATHGLELKIQQLEMENKLLRNLIVEKGSKRSEDELKQLKQRAQQGDNNFNGVHQ</sequence>
<feature type="domain" description="BZIP" evidence="7">
    <location>
        <begin position="297"/>
        <end position="354"/>
    </location>
</feature>
<dbReference type="InterPro" id="IPR004827">
    <property type="entry name" value="bZIP"/>
</dbReference>
<evidence type="ECO:0000256" key="4">
    <source>
        <dbReference type="ARBA" id="ARBA00023163"/>
    </source>
</evidence>
<keyword evidence="5" id="KW-0539">Nucleus</keyword>
<dbReference type="PANTHER" id="PTHR13044">
    <property type="entry name" value="ACTIVATING TRANSCRIPTION FACTOR ATF 4/5"/>
    <property type="match status" value="1"/>
</dbReference>
<feature type="compositionally biased region" description="Low complexity" evidence="6">
    <location>
        <begin position="283"/>
        <end position="293"/>
    </location>
</feature>
<evidence type="ECO:0000256" key="5">
    <source>
        <dbReference type="ARBA" id="ARBA00023242"/>
    </source>
</evidence>
<evidence type="ECO:0000256" key="2">
    <source>
        <dbReference type="ARBA" id="ARBA00023015"/>
    </source>
</evidence>
<comment type="subcellular location">
    <subcellularLocation>
        <location evidence="1">Nucleus</location>
    </subcellularLocation>
</comment>
<keyword evidence="9" id="KW-1185">Reference proteome</keyword>
<dbReference type="Proteomes" id="UP001497600">
    <property type="component" value="Chromosome H"/>
</dbReference>
<dbReference type="Pfam" id="PF07716">
    <property type="entry name" value="bZIP_2"/>
    <property type="match status" value="1"/>
</dbReference>
<organism evidence="8 9">
    <name type="scientific">[Candida] anglica</name>
    <dbReference type="NCBI Taxonomy" id="148631"/>
    <lineage>
        <taxon>Eukaryota</taxon>
        <taxon>Fungi</taxon>
        <taxon>Dikarya</taxon>
        <taxon>Ascomycota</taxon>
        <taxon>Saccharomycotina</taxon>
        <taxon>Pichiomycetes</taxon>
        <taxon>Debaryomycetaceae</taxon>
        <taxon>Kurtzmaniella</taxon>
    </lineage>
</organism>
<feature type="region of interest" description="Disordered" evidence="6">
    <location>
        <begin position="129"/>
        <end position="164"/>
    </location>
</feature>
<evidence type="ECO:0000256" key="3">
    <source>
        <dbReference type="ARBA" id="ARBA00023125"/>
    </source>
</evidence>
<evidence type="ECO:0000313" key="8">
    <source>
        <dbReference type="EMBL" id="CAK7920703.1"/>
    </source>
</evidence>
<name>A0ABP0EL86_9ASCO</name>
<keyword evidence="2" id="KW-0805">Transcription regulation</keyword>
<evidence type="ECO:0000256" key="1">
    <source>
        <dbReference type="ARBA" id="ARBA00004123"/>
    </source>
</evidence>
<keyword evidence="4" id="KW-0804">Transcription</keyword>
<feature type="compositionally biased region" description="Low complexity" evidence="6">
    <location>
        <begin position="135"/>
        <end position="159"/>
    </location>
</feature>
<feature type="region of interest" description="Disordered" evidence="6">
    <location>
        <begin position="57"/>
        <end position="84"/>
    </location>
</feature>
<dbReference type="Gene3D" id="1.20.5.170">
    <property type="match status" value="1"/>
</dbReference>
<dbReference type="InterPro" id="IPR046347">
    <property type="entry name" value="bZIP_sf"/>
</dbReference>
<protein>
    <recommendedName>
        <fullName evidence="7">BZIP domain-containing protein</fullName>
    </recommendedName>
</protein>
<feature type="compositionally biased region" description="Basic and acidic residues" evidence="6">
    <location>
        <begin position="59"/>
        <end position="77"/>
    </location>
</feature>
<dbReference type="SUPFAM" id="SSF57959">
    <property type="entry name" value="Leucine zipper domain"/>
    <property type="match status" value="1"/>
</dbReference>
<reference evidence="8 9" key="1">
    <citation type="submission" date="2024-01" db="EMBL/GenBank/DDBJ databases">
        <authorList>
            <consortium name="Genoscope - CEA"/>
            <person name="William W."/>
        </authorList>
    </citation>
    <scope>NUCLEOTIDE SEQUENCE [LARGE SCALE GENOMIC DNA]</scope>
    <source>
        <strain evidence="8 9">29B2s-10</strain>
    </source>
</reference>
<dbReference type="PANTHER" id="PTHR13044:SF14">
    <property type="entry name" value="CRYPTOCEPHAL, ISOFORM A"/>
    <property type="match status" value="1"/>
</dbReference>